<feature type="domain" description="J" evidence="2">
    <location>
        <begin position="17"/>
        <end position="84"/>
    </location>
</feature>
<reference evidence="3 4" key="1">
    <citation type="submission" date="2015-03" db="EMBL/GenBank/DDBJ databases">
        <authorList>
            <person name="Radwan O."/>
            <person name="Al-Naeli F.A."/>
            <person name="Rendon G.A."/>
            <person name="Fields C."/>
        </authorList>
    </citation>
    <scope>NUCLEOTIDE SEQUENCE [LARGE SCALE GENOMIC DNA]</scope>
    <source>
        <strain evidence="3">CR-DP1</strain>
    </source>
</reference>
<dbReference type="InterPro" id="IPR036869">
    <property type="entry name" value="J_dom_sf"/>
</dbReference>
<dbReference type="Pfam" id="PF23302">
    <property type="entry name" value="HTH_DNAJC9"/>
    <property type="match status" value="1"/>
</dbReference>
<evidence type="ECO:0000313" key="3">
    <source>
        <dbReference type="EMBL" id="KKA30030.1"/>
    </source>
</evidence>
<evidence type="ECO:0000259" key="2">
    <source>
        <dbReference type="PROSITE" id="PS50076"/>
    </source>
</evidence>
<dbReference type="GO" id="GO:0005737">
    <property type="term" value="C:cytoplasm"/>
    <property type="evidence" value="ECO:0007669"/>
    <property type="project" value="TreeGrafter"/>
</dbReference>
<gene>
    <name evidence="3" type="ORF">TD95_001510</name>
</gene>
<dbReference type="PROSITE" id="PS00636">
    <property type="entry name" value="DNAJ_1"/>
    <property type="match status" value="1"/>
</dbReference>
<dbReference type="SMART" id="SM00271">
    <property type="entry name" value="DnaJ"/>
    <property type="match status" value="1"/>
</dbReference>
<dbReference type="SUPFAM" id="SSF46565">
    <property type="entry name" value="Chaperone J-domain"/>
    <property type="match status" value="1"/>
</dbReference>
<dbReference type="PANTHER" id="PTHR44144">
    <property type="entry name" value="DNAJ HOMOLOG SUBFAMILY C MEMBER 9"/>
    <property type="match status" value="1"/>
</dbReference>
<dbReference type="InterPro" id="IPR001623">
    <property type="entry name" value="DnaJ_domain"/>
</dbReference>
<feature type="compositionally biased region" description="Basic residues" evidence="1">
    <location>
        <begin position="326"/>
        <end position="335"/>
    </location>
</feature>
<comment type="caution">
    <text evidence="3">The sequence shown here is derived from an EMBL/GenBank/DDBJ whole genome shotgun (WGS) entry which is preliminary data.</text>
</comment>
<feature type="region of interest" description="Disordered" evidence="1">
    <location>
        <begin position="282"/>
        <end position="335"/>
    </location>
</feature>
<dbReference type="Gene3D" id="1.10.287.110">
    <property type="entry name" value="DnaJ domain"/>
    <property type="match status" value="1"/>
</dbReference>
<dbReference type="CDD" id="cd06257">
    <property type="entry name" value="DnaJ"/>
    <property type="match status" value="1"/>
</dbReference>
<evidence type="ECO:0000313" key="4">
    <source>
        <dbReference type="Proteomes" id="UP000033483"/>
    </source>
</evidence>
<dbReference type="GO" id="GO:0031072">
    <property type="term" value="F:heat shock protein binding"/>
    <property type="evidence" value="ECO:0007669"/>
    <property type="project" value="TreeGrafter"/>
</dbReference>
<feature type="compositionally biased region" description="Basic and acidic residues" evidence="1">
    <location>
        <begin position="282"/>
        <end position="298"/>
    </location>
</feature>
<dbReference type="InterPro" id="IPR052594">
    <property type="entry name" value="J_domain-containing_protein"/>
</dbReference>
<dbReference type="PRINTS" id="PR00625">
    <property type="entry name" value="JDOMAIN"/>
</dbReference>
<dbReference type="PANTHER" id="PTHR44144:SF1">
    <property type="entry name" value="DNAJ HOMOLOG SUBFAMILY C MEMBER 9"/>
    <property type="match status" value="1"/>
</dbReference>
<sequence length="335" mass="36931">MSSPSENSFNEEPPAIDPYEVLGLSRDASDAQVKSAYRKAALKNHPDKVSADKRQDAHEKFQAIAFAYAVLSDPLRRKRYDATGSTSESILDSDDFDWSAYYRAQFQDAVSADAIARFAATYKQSAEERDDVLAAYTAARGDMDTLYETVMLSDVRADDERFRVIIDDAIARGAVESFSAYTRETKSKRAARVKAAAAEACEAEAYAKELGVHDKLFGASVADGDDDDGDDDDEPVTRARGKKATAKPAAKKAKKQASEDSLAALIRSRQQERSGFLDALEAKYAEKQKGPKRKRDEGPSEEEFLKIQAQLDKGRKGKEKDEGRGSGRRAKRARS</sequence>
<dbReference type="OrthoDB" id="110024at2759"/>
<dbReference type="InterPro" id="IPR056453">
    <property type="entry name" value="HTH_DNAJC9"/>
</dbReference>
<dbReference type="PROSITE" id="PS50076">
    <property type="entry name" value="DNAJ_2"/>
    <property type="match status" value="1"/>
</dbReference>
<feature type="region of interest" description="Disordered" evidence="1">
    <location>
        <begin position="219"/>
        <end position="263"/>
    </location>
</feature>
<feature type="compositionally biased region" description="Acidic residues" evidence="1">
    <location>
        <begin position="223"/>
        <end position="234"/>
    </location>
</feature>
<keyword evidence="4" id="KW-1185">Reference proteome</keyword>
<dbReference type="Pfam" id="PF00226">
    <property type="entry name" value="DnaJ"/>
    <property type="match status" value="1"/>
</dbReference>
<proteinExistence type="predicted"/>
<organism evidence="3 4">
    <name type="scientific">Thielaviopsis punctulata</name>
    <dbReference type="NCBI Taxonomy" id="72032"/>
    <lineage>
        <taxon>Eukaryota</taxon>
        <taxon>Fungi</taxon>
        <taxon>Dikarya</taxon>
        <taxon>Ascomycota</taxon>
        <taxon>Pezizomycotina</taxon>
        <taxon>Sordariomycetes</taxon>
        <taxon>Hypocreomycetidae</taxon>
        <taxon>Microascales</taxon>
        <taxon>Ceratocystidaceae</taxon>
        <taxon>Thielaviopsis</taxon>
    </lineage>
</organism>
<evidence type="ECO:0000256" key="1">
    <source>
        <dbReference type="SAM" id="MobiDB-lite"/>
    </source>
</evidence>
<protein>
    <recommendedName>
        <fullName evidence="2">J domain-containing protein</fullName>
    </recommendedName>
</protein>
<dbReference type="Proteomes" id="UP000033483">
    <property type="component" value="Unassembled WGS sequence"/>
</dbReference>
<feature type="compositionally biased region" description="Basic residues" evidence="1">
    <location>
        <begin position="239"/>
        <end position="255"/>
    </location>
</feature>
<name>A0A0F4ZIJ4_9PEZI</name>
<dbReference type="GO" id="GO:0005634">
    <property type="term" value="C:nucleus"/>
    <property type="evidence" value="ECO:0007669"/>
    <property type="project" value="TreeGrafter"/>
</dbReference>
<dbReference type="AlphaFoldDB" id="A0A0F4ZIJ4"/>
<dbReference type="GO" id="GO:0042393">
    <property type="term" value="F:histone binding"/>
    <property type="evidence" value="ECO:0007669"/>
    <property type="project" value="EnsemblFungi"/>
</dbReference>
<dbReference type="FunFam" id="1.10.287.110:FF:000110">
    <property type="entry name" value="DnaJ domain protein (AFU_orthologue AFUA_2G13210)"/>
    <property type="match status" value="1"/>
</dbReference>
<dbReference type="EMBL" id="LAEV01000575">
    <property type="protein sequence ID" value="KKA30030.1"/>
    <property type="molecule type" value="Genomic_DNA"/>
</dbReference>
<accession>A0A0F4ZIJ4</accession>
<feature type="compositionally biased region" description="Basic and acidic residues" evidence="1">
    <location>
        <begin position="312"/>
        <end position="325"/>
    </location>
</feature>
<dbReference type="InterPro" id="IPR018253">
    <property type="entry name" value="DnaJ_domain_CS"/>
</dbReference>